<dbReference type="GO" id="GO:0032259">
    <property type="term" value="P:methylation"/>
    <property type="evidence" value="ECO:0007669"/>
    <property type="project" value="UniProtKB-KW"/>
</dbReference>
<evidence type="ECO:0000256" key="3">
    <source>
        <dbReference type="ARBA" id="ARBA00022603"/>
    </source>
</evidence>
<evidence type="ECO:0000313" key="8">
    <source>
        <dbReference type="Proteomes" id="UP000194360"/>
    </source>
</evidence>
<dbReference type="Proteomes" id="UP000194360">
    <property type="component" value="Unassembled WGS sequence"/>
</dbReference>
<dbReference type="InterPro" id="IPR000878">
    <property type="entry name" value="4pyrrol_Mease"/>
</dbReference>
<keyword evidence="2" id="KW-0169">Cobalamin biosynthesis</keyword>
<dbReference type="NCBIfam" id="TIGR02434">
    <property type="entry name" value="CobF"/>
    <property type="match status" value="1"/>
</dbReference>
<dbReference type="Gene3D" id="3.40.1010.10">
    <property type="entry name" value="Cobalt-precorrin-4 Transmethylase, Domain 1"/>
    <property type="match status" value="1"/>
</dbReference>
<keyword evidence="3" id="KW-0489">Methyltransferase</keyword>
<dbReference type="PIRSF" id="PIRSF036525">
    <property type="entry name" value="CobF"/>
    <property type="match status" value="1"/>
</dbReference>
<accession>A0A1Y2MSZ5</accession>
<proteinExistence type="predicted"/>
<evidence type="ECO:0000256" key="5">
    <source>
        <dbReference type="ARBA" id="ARBA00022691"/>
    </source>
</evidence>
<dbReference type="EMBL" id="MIGB01000027">
    <property type="protein sequence ID" value="OSY37867.1"/>
    <property type="molecule type" value="Genomic_DNA"/>
</dbReference>
<dbReference type="SUPFAM" id="SSF53790">
    <property type="entry name" value="Tetrapyrrole methylase"/>
    <property type="match status" value="1"/>
</dbReference>
<dbReference type="Gene3D" id="3.30.950.10">
    <property type="entry name" value="Methyltransferase, Cobalt-precorrin-4 Transmethylase, Domain 2"/>
    <property type="match status" value="1"/>
</dbReference>
<protein>
    <submittedName>
        <fullName evidence="7">Precorrin 6A synthase</fullName>
    </submittedName>
</protein>
<name>A0A1Y2MSZ5_PSEAH</name>
<dbReference type="GO" id="GO:0009236">
    <property type="term" value="P:cobalamin biosynthetic process"/>
    <property type="evidence" value="ECO:0007669"/>
    <property type="project" value="UniProtKB-KW"/>
</dbReference>
<dbReference type="PANTHER" id="PTHR43467:SF1">
    <property type="entry name" value="PRECORRIN-6A SYNTHASE [DEACETYLATING]"/>
    <property type="match status" value="1"/>
</dbReference>
<evidence type="ECO:0000256" key="1">
    <source>
        <dbReference type="ARBA" id="ARBA00004953"/>
    </source>
</evidence>
<feature type="domain" description="Tetrapyrrole methylase" evidence="6">
    <location>
        <begin position="10"/>
        <end position="240"/>
    </location>
</feature>
<dbReference type="PANTHER" id="PTHR43467">
    <property type="entry name" value="COBALT-PRECORRIN-2 C(20)-METHYLTRANSFERASE"/>
    <property type="match status" value="1"/>
</dbReference>
<dbReference type="Pfam" id="PF00590">
    <property type="entry name" value="TP_methylase"/>
    <property type="match status" value="1"/>
</dbReference>
<gene>
    <name evidence="7" type="ORF">BG845_04490</name>
</gene>
<organism evidence="7 8">
    <name type="scientific">Pseudonocardia autotrophica</name>
    <name type="common">Amycolata autotrophica</name>
    <name type="synonym">Nocardia autotrophica</name>
    <dbReference type="NCBI Taxonomy" id="2074"/>
    <lineage>
        <taxon>Bacteria</taxon>
        <taxon>Bacillati</taxon>
        <taxon>Actinomycetota</taxon>
        <taxon>Actinomycetes</taxon>
        <taxon>Pseudonocardiales</taxon>
        <taxon>Pseudonocardiaceae</taxon>
        <taxon>Pseudonocardia</taxon>
    </lineage>
</organism>
<evidence type="ECO:0000259" key="6">
    <source>
        <dbReference type="Pfam" id="PF00590"/>
    </source>
</evidence>
<dbReference type="GO" id="GO:0043819">
    <property type="term" value="F:precorrin-6A synthase (deacetylating) activity"/>
    <property type="evidence" value="ECO:0007669"/>
    <property type="project" value="InterPro"/>
</dbReference>
<keyword evidence="5" id="KW-0949">S-adenosyl-L-methionine</keyword>
<dbReference type="AlphaFoldDB" id="A0A1Y2MSZ5"/>
<keyword evidence="8" id="KW-1185">Reference proteome</keyword>
<dbReference type="InterPro" id="IPR012797">
    <property type="entry name" value="CobF"/>
</dbReference>
<dbReference type="InterPro" id="IPR014777">
    <property type="entry name" value="4pyrrole_Mease_sub1"/>
</dbReference>
<dbReference type="STRING" id="2074.BG845_04490"/>
<dbReference type="InterPro" id="IPR014776">
    <property type="entry name" value="4pyrrole_Mease_sub2"/>
</dbReference>
<comment type="pathway">
    <text evidence="1">Cofactor biosynthesis; adenosylcobalamin biosynthesis.</text>
</comment>
<evidence type="ECO:0000256" key="4">
    <source>
        <dbReference type="ARBA" id="ARBA00022679"/>
    </source>
</evidence>
<dbReference type="CDD" id="cd11643">
    <property type="entry name" value="Precorrin-6A-synthase"/>
    <property type="match status" value="1"/>
</dbReference>
<evidence type="ECO:0000256" key="2">
    <source>
        <dbReference type="ARBA" id="ARBA00022573"/>
    </source>
</evidence>
<comment type="caution">
    <text evidence="7">The sequence shown here is derived from an EMBL/GenBank/DDBJ whole genome shotgun (WGS) entry which is preliminary data.</text>
</comment>
<keyword evidence="4" id="KW-0808">Transferase</keyword>
<sequence>MDYGHGVRTVLVIGIGAGDPEHLTLQAVDALRRTDVVFVIDKGDVKDDLLALRTEILRRHRPDGGHRTVVAPEVDRNRGADVQHDDARYRDVVVDWQDRRAELYRTMLETELADGETGAFLVWGDPSLYDGTLRLLDAVLADAPDGDWRVESIAGISSVAALAAAHRLILNRVGRPVLITTGRRIADGMPGDVDDVVVMLDGRTAFATLPPQQRGELHIYWGAYLGTPDQLLLAGPLEKVCDEILRVRAAARERKGWIMDTYLLRRGAAER</sequence>
<reference evidence="7 8" key="1">
    <citation type="submission" date="2016-09" db="EMBL/GenBank/DDBJ databases">
        <title>Pseudonocardia autotrophica DSM535, a candidate organism with high potential of specific P450 cytochromes.</title>
        <authorList>
            <person name="Grumaz C."/>
            <person name="Vainshtein Y."/>
            <person name="Kirstahler P."/>
            <person name="Sohn K."/>
        </authorList>
    </citation>
    <scope>NUCLEOTIDE SEQUENCE [LARGE SCALE GENOMIC DNA]</scope>
    <source>
        <strain evidence="7 8">DSM 535</strain>
    </source>
</reference>
<evidence type="ECO:0000313" key="7">
    <source>
        <dbReference type="EMBL" id="OSY37867.1"/>
    </source>
</evidence>
<dbReference type="InterPro" id="IPR035996">
    <property type="entry name" value="4pyrrol_Methylase_sf"/>
</dbReference>